<reference evidence="1" key="1">
    <citation type="journal article" date="2023" name="GigaByte">
        <title>Genome assembly of the bearded iris, Iris pallida Lam.</title>
        <authorList>
            <person name="Bruccoleri R.E."/>
            <person name="Oakeley E.J."/>
            <person name="Faust A.M.E."/>
            <person name="Altorfer M."/>
            <person name="Dessus-Babus S."/>
            <person name="Burckhardt D."/>
            <person name="Oertli M."/>
            <person name="Naumann U."/>
            <person name="Petersen F."/>
            <person name="Wong J."/>
        </authorList>
    </citation>
    <scope>NUCLEOTIDE SEQUENCE</scope>
    <source>
        <strain evidence="1">GSM-AAB239-AS_SAM_17_03QT</strain>
    </source>
</reference>
<evidence type="ECO:0000313" key="1">
    <source>
        <dbReference type="EMBL" id="KAJ6795113.1"/>
    </source>
</evidence>
<comment type="caution">
    <text evidence="1">The sequence shown here is derived from an EMBL/GenBank/DDBJ whole genome shotgun (WGS) entry which is preliminary data.</text>
</comment>
<protein>
    <submittedName>
        <fullName evidence="1">Proline-rich receptor-like protein kinase PERK2</fullName>
    </submittedName>
</protein>
<dbReference type="EMBL" id="JANAVB010042018">
    <property type="protein sequence ID" value="KAJ6795113.1"/>
    <property type="molecule type" value="Genomic_DNA"/>
</dbReference>
<accession>A0AAX6DTJ3</accession>
<keyword evidence="2" id="KW-1185">Reference proteome</keyword>
<keyword evidence="1" id="KW-0675">Receptor</keyword>
<keyword evidence="1" id="KW-0418">Kinase</keyword>
<organism evidence="1 2">
    <name type="scientific">Iris pallida</name>
    <name type="common">Sweet iris</name>
    <dbReference type="NCBI Taxonomy" id="29817"/>
    <lineage>
        <taxon>Eukaryota</taxon>
        <taxon>Viridiplantae</taxon>
        <taxon>Streptophyta</taxon>
        <taxon>Embryophyta</taxon>
        <taxon>Tracheophyta</taxon>
        <taxon>Spermatophyta</taxon>
        <taxon>Magnoliopsida</taxon>
        <taxon>Liliopsida</taxon>
        <taxon>Asparagales</taxon>
        <taxon>Iridaceae</taxon>
        <taxon>Iridoideae</taxon>
        <taxon>Irideae</taxon>
        <taxon>Iris</taxon>
    </lineage>
</organism>
<reference evidence="1" key="2">
    <citation type="submission" date="2023-04" db="EMBL/GenBank/DDBJ databases">
        <authorList>
            <person name="Bruccoleri R.E."/>
            <person name="Oakeley E.J."/>
            <person name="Faust A.-M."/>
            <person name="Dessus-Babus S."/>
            <person name="Altorfer M."/>
            <person name="Burckhardt D."/>
            <person name="Oertli M."/>
            <person name="Naumann U."/>
            <person name="Petersen F."/>
            <person name="Wong J."/>
        </authorList>
    </citation>
    <scope>NUCLEOTIDE SEQUENCE</scope>
    <source>
        <strain evidence="1">GSM-AAB239-AS_SAM_17_03QT</strain>
        <tissue evidence="1">Leaf</tissue>
    </source>
</reference>
<gene>
    <name evidence="1" type="ORF">M6B38_227140</name>
</gene>
<keyword evidence="1" id="KW-0808">Transferase</keyword>
<dbReference type="AlphaFoldDB" id="A0AAX6DTJ3"/>
<sequence>MMYKKKNGSSCIFYFM</sequence>
<name>A0AAX6DTJ3_IRIPA</name>
<evidence type="ECO:0000313" key="2">
    <source>
        <dbReference type="Proteomes" id="UP001140949"/>
    </source>
</evidence>
<dbReference type="Proteomes" id="UP001140949">
    <property type="component" value="Unassembled WGS sequence"/>
</dbReference>
<proteinExistence type="predicted"/>
<dbReference type="GO" id="GO:0016301">
    <property type="term" value="F:kinase activity"/>
    <property type="evidence" value="ECO:0007669"/>
    <property type="project" value="UniProtKB-KW"/>
</dbReference>